<keyword evidence="14 16" id="KW-0739">Sodium transport</keyword>
<keyword evidence="11 16" id="KW-0915">Sodium</keyword>
<sequence length="82" mass="8943">MEHNMIIEALKFMVLGMGVVFSFLIIMIFVLKGQATFLSKYFPAKEKQPPSKPQAPQASATSDSAKVAAIIAAVQHHKNLKG</sequence>
<comment type="catalytic activity">
    <reaction evidence="15 16">
        <text>oxaloacetate + 2 Na(+)(in) + H(+) = pyruvate + 2 Na(+)(out) + CO2</text>
        <dbReference type="Rhea" id="RHEA:57724"/>
        <dbReference type="ChEBI" id="CHEBI:15361"/>
        <dbReference type="ChEBI" id="CHEBI:15378"/>
        <dbReference type="ChEBI" id="CHEBI:16452"/>
        <dbReference type="ChEBI" id="CHEBI:16526"/>
        <dbReference type="ChEBI" id="CHEBI:29101"/>
        <dbReference type="EC" id="7.2.4.2"/>
    </reaction>
</comment>
<evidence type="ECO:0000256" key="6">
    <source>
        <dbReference type="ARBA" id="ARBA00022448"/>
    </source>
</evidence>
<dbReference type="EC" id="7.2.4.2" evidence="16"/>
<dbReference type="GO" id="GO:0005886">
    <property type="term" value="C:plasma membrane"/>
    <property type="evidence" value="ECO:0007669"/>
    <property type="project" value="UniProtKB-SubCell"/>
</dbReference>
<evidence type="ECO:0000256" key="7">
    <source>
        <dbReference type="ARBA" id="ARBA00022475"/>
    </source>
</evidence>
<proteinExistence type="inferred from homology"/>
<comment type="subunit">
    <text evidence="5 16">Heterotrimer of an alpha, a beta and a gamma subunit.</text>
</comment>
<dbReference type="InterPro" id="IPR005899">
    <property type="entry name" value="Na_pump_deCOase"/>
</dbReference>
<evidence type="ECO:0000256" key="9">
    <source>
        <dbReference type="ARBA" id="ARBA00022967"/>
    </source>
</evidence>
<keyword evidence="19" id="KW-1185">Reference proteome</keyword>
<dbReference type="EMBL" id="CP032098">
    <property type="protein sequence ID" value="AXX92404.1"/>
    <property type="molecule type" value="Genomic_DNA"/>
</dbReference>
<evidence type="ECO:0000256" key="8">
    <source>
        <dbReference type="ARBA" id="ARBA00022692"/>
    </source>
</evidence>
<reference evidence="18 19" key="1">
    <citation type="submission" date="2017-09" db="EMBL/GenBank/DDBJ databases">
        <title>Arcobacter canalis sp. nov., a new species isolated from a water canal contaminated with urban sewage.</title>
        <authorList>
            <person name="Perez-Cataluna A."/>
            <person name="Salas-Masso N."/>
            <person name="Figueras M.J."/>
        </authorList>
    </citation>
    <scope>NUCLEOTIDE SEQUENCE [LARGE SCALE GENOMIC DNA]</scope>
    <source>
        <strain evidence="18 19">F98-3</strain>
    </source>
</reference>
<dbReference type="Proteomes" id="UP000221222">
    <property type="component" value="Unassembled WGS sequence"/>
</dbReference>
<dbReference type="KEGG" id="amol:AMOL_1434"/>
<evidence type="ECO:0000256" key="12">
    <source>
        <dbReference type="ARBA" id="ARBA00023065"/>
    </source>
</evidence>
<keyword evidence="10 16" id="KW-1133">Transmembrane helix</keyword>
<dbReference type="GO" id="GO:0008948">
    <property type="term" value="F:oxaloacetate decarboxylase activity"/>
    <property type="evidence" value="ECO:0007669"/>
    <property type="project" value="UniProtKB-UniRule"/>
</dbReference>
<evidence type="ECO:0000256" key="16">
    <source>
        <dbReference type="HAMAP-Rule" id="MF_00404"/>
    </source>
</evidence>
<dbReference type="Proteomes" id="UP000262712">
    <property type="component" value="Chromosome"/>
</dbReference>
<evidence type="ECO:0000256" key="2">
    <source>
        <dbReference type="ARBA" id="ARBA00003002"/>
    </source>
</evidence>
<accession>A0A2G1DI17</accession>
<dbReference type="InterPro" id="IPR023424">
    <property type="entry name" value="OadG"/>
</dbReference>
<comment type="similarity">
    <text evidence="4 16">Belongs to the OadG family.</text>
</comment>
<dbReference type="GO" id="GO:0015081">
    <property type="term" value="F:sodium ion transmembrane transporter activity"/>
    <property type="evidence" value="ECO:0007669"/>
    <property type="project" value="UniProtKB-UniRule"/>
</dbReference>
<dbReference type="GO" id="GO:0036376">
    <property type="term" value="P:sodium ion export across plasma membrane"/>
    <property type="evidence" value="ECO:0007669"/>
    <property type="project" value="InterPro"/>
</dbReference>
<evidence type="ECO:0000313" key="18">
    <source>
        <dbReference type="EMBL" id="PHO18149.1"/>
    </source>
</evidence>
<keyword evidence="6 16" id="KW-0813">Transport</keyword>
<evidence type="ECO:0000256" key="1">
    <source>
        <dbReference type="ARBA" id="ARBA00001959"/>
    </source>
</evidence>
<keyword evidence="12 16" id="KW-0406">Ion transport</keyword>
<organism evidence="18 19">
    <name type="scientific">Malaciobacter molluscorum LMG 25693</name>
    <dbReference type="NCBI Taxonomy" id="870501"/>
    <lineage>
        <taxon>Bacteria</taxon>
        <taxon>Pseudomonadati</taxon>
        <taxon>Campylobacterota</taxon>
        <taxon>Epsilonproteobacteria</taxon>
        <taxon>Campylobacterales</taxon>
        <taxon>Arcobacteraceae</taxon>
        <taxon>Malaciobacter</taxon>
    </lineage>
</organism>
<dbReference type="EMBL" id="NXFY01000008">
    <property type="protein sequence ID" value="PHO18149.1"/>
    <property type="molecule type" value="Genomic_DNA"/>
</dbReference>
<keyword evidence="7 16" id="KW-1003">Cell membrane</keyword>
<comment type="function">
    <text evidence="2 16">Catalyzes the decarboxylation of oxaloacetate coupled to Na(+) translocation.</text>
</comment>
<comment type="subcellular location">
    <subcellularLocation>
        <location evidence="3 16">Cell membrane</location>
        <topology evidence="3 16">Single-pass membrane protein</topology>
    </subcellularLocation>
</comment>
<gene>
    <name evidence="16 17" type="primary">oadG</name>
    <name evidence="17" type="ORF">AMOL_1434</name>
    <name evidence="18" type="ORF">CPU12_06675</name>
</gene>
<dbReference type="AlphaFoldDB" id="A0A2G1DI17"/>
<name>A0A2G1DI17_9BACT</name>
<keyword evidence="8 16" id="KW-0812">Transmembrane</keyword>
<dbReference type="NCBIfam" id="TIGR01195">
    <property type="entry name" value="oadG_fam"/>
    <property type="match status" value="1"/>
</dbReference>
<dbReference type="Pfam" id="PF04277">
    <property type="entry name" value="OAD_gamma"/>
    <property type="match status" value="1"/>
</dbReference>
<evidence type="ECO:0000256" key="14">
    <source>
        <dbReference type="ARBA" id="ARBA00023201"/>
    </source>
</evidence>
<protein>
    <recommendedName>
        <fullName evidence="16">Probable oxaloacetate decarboxylase gamma chain</fullName>
        <ecNumber evidence="16">7.2.4.2</ecNumber>
    </recommendedName>
</protein>
<keyword evidence="13 16" id="KW-0472">Membrane</keyword>
<keyword evidence="9 16" id="KW-1278">Translocase</keyword>
<evidence type="ECO:0000256" key="11">
    <source>
        <dbReference type="ARBA" id="ARBA00023053"/>
    </source>
</evidence>
<dbReference type="HAMAP" id="MF_00404">
    <property type="entry name" value="OadG"/>
    <property type="match status" value="1"/>
</dbReference>
<evidence type="ECO:0000256" key="13">
    <source>
        <dbReference type="ARBA" id="ARBA00023136"/>
    </source>
</evidence>
<evidence type="ECO:0000256" key="4">
    <source>
        <dbReference type="ARBA" id="ARBA00005844"/>
    </source>
</evidence>
<evidence type="ECO:0000256" key="3">
    <source>
        <dbReference type="ARBA" id="ARBA00004162"/>
    </source>
</evidence>
<evidence type="ECO:0000256" key="15">
    <source>
        <dbReference type="ARBA" id="ARBA00048176"/>
    </source>
</evidence>
<evidence type="ECO:0000313" key="19">
    <source>
        <dbReference type="Proteomes" id="UP000221222"/>
    </source>
</evidence>
<keyword evidence="17" id="KW-0456">Lyase</keyword>
<evidence type="ECO:0000256" key="5">
    <source>
        <dbReference type="ARBA" id="ARBA00011869"/>
    </source>
</evidence>
<comment type="cofactor">
    <cofactor evidence="1 16">
        <name>Na(+)</name>
        <dbReference type="ChEBI" id="CHEBI:29101"/>
    </cofactor>
</comment>
<evidence type="ECO:0000313" key="20">
    <source>
        <dbReference type="Proteomes" id="UP000262712"/>
    </source>
</evidence>
<feature type="transmembrane region" description="Helical" evidence="16">
    <location>
        <begin position="12"/>
        <end position="31"/>
    </location>
</feature>
<reference evidence="17 20" key="2">
    <citation type="submission" date="2018-08" db="EMBL/GenBank/DDBJ databases">
        <title>Complete genome of the Arcobacter molluscorum type strain LMG 25693.</title>
        <authorList>
            <person name="Miller W.G."/>
            <person name="Yee E."/>
            <person name="Bono J.L."/>
        </authorList>
    </citation>
    <scope>NUCLEOTIDE SEQUENCE [LARGE SCALE GENOMIC DNA]</scope>
    <source>
        <strain evidence="17 20">CECT 7696</strain>
    </source>
</reference>
<evidence type="ECO:0000313" key="17">
    <source>
        <dbReference type="EMBL" id="AXX92404.1"/>
    </source>
</evidence>
<evidence type="ECO:0000256" key="10">
    <source>
        <dbReference type="ARBA" id="ARBA00022989"/>
    </source>
</evidence>
<dbReference type="GO" id="GO:0015451">
    <property type="term" value="F:decarboxylation-driven active transmembrane transporter activity"/>
    <property type="evidence" value="ECO:0007669"/>
    <property type="project" value="UniProtKB-EC"/>
</dbReference>